<dbReference type="AlphaFoldDB" id="A0A3A8NQ41"/>
<organism evidence="2 3">
    <name type="scientific">Corallococcus sicarius</name>
    <dbReference type="NCBI Taxonomy" id="2316726"/>
    <lineage>
        <taxon>Bacteria</taxon>
        <taxon>Pseudomonadati</taxon>
        <taxon>Myxococcota</taxon>
        <taxon>Myxococcia</taxon>
        <taxon>Myxococcales</taxon>
        <taxon>Cystobacterineae</taxon>
        <taxon>Myxococcaceae</taxon>
        <taxon>Corallococcus</taxon>
    </lineage>
</organism>
<gene>
    <name evidence="2" type="ORF">D7X12_17950</name>
</gene>
<proteinExistence type="predicted"/>
<feature type="domain" description="Immunity MXAN-0049 protein" evidence="1">
    <location>
        <begin position="38"/>
        <end position="190"/>
    </location>
</feature>
<accession>A0A3A8NQ41</accession>
<reference evidence="3" key="1">
    <citation type="submission" date="2018-09" db="EMBL/GenBank/DDBJ databases">
        <authorList>
            <person name="Livingstone P.G."/>
            <person name="Whitworth D.E."/>
        </authorList>
    </citation>
    <scope>NUCLEOTIDE SEQUENCE [LARGE SCALE GENOMIC DNA]</scope>
    <source>
        <strain evidence="3">CA040B</strain>
    </source>
</reference>
<sequence>MVSYYPWVDDDDDESFACLDSFRKEELGDKDYLLDEGIPCKDWFPKELIFDLDKEGGSKLTDSIPNAFSLLVISSKLKGILERQAPANPIEFLPVRLRTPRKKILEPSYFIANVQGTVACMNAKKSDFVMDSILKTQVQRFRRLVLDEKKIPKDVKIFRLAEMPSLILVREDLGQDILDEDCEGMTFQDLDDYGVEFRKRAQS</sequence>
<evidence type="ECO:0000313" key="3">
    <source>
        <dbReference type="Proteomes" id="UP000273405"/>
    </source>
</evidence>
<evidence type="ECO:0000259" key="1">
    <source>
        <dbReference type="Pfam" id="PF07791"/>
    </source>
</evidence>
<protein>
    <recommendedName>
        <fullName evidence="1">Immunity MXAN-0049 protein domain-containing protein</fullName>
    </recommendedName>
</protein>
<dbReference type="InterPro" id="IPR012433">
    <property type="entry name" value="Imm11"/>
</dbReference>
<dbReference type="OrthoDB" id="5385027at2"/>
<evidence type="ECO:0000313" key="2">
    <source>
        <dbReference type="EMBL" id="RKH41554.1"/>
    </source>
</evidence>
<name>A0A3A8NQ41_9BACT</name>
<dbReference type="Proteomes" id="UP000273405">
    <property type="component" value="Unassembled WGS sequence"/>
</dbReference>
<dbReference type="RefSeq" id="WP_120626493.1">
    <property type="nucleotide sequence ID" value="NZ_RAWG01000104.1"/>
</dbReference>
<dbReference type="Pfam" id="PF07791">
    <property type="entry name" value="Imm11"/>
    <property type="match status" value="1"/>
</dbReference>
<keyword evidence="3" id="KW-1185">Reference proteome</keyword>
<dbReference type="EMBL" id="RAWG01000104">
    <property type="protein sequence ID" value="RKH41554.1"/>
    <property type="molecule type" value="Genomic_DNA"/>
</dbReference>
<comment type="caution">
    <text evidence="2">The sequence shown here is derived from an EMBL/GenBank/DDBJ whole genome shotgun (WGS) entry which is preliminary data.</text>
</comment>